<protein>
    <submittedName>
        <fullName evidence="5">Helicase</fullName>
    </submittedName>
</protein>
<dbReference type="PANTHER" id="PTHR41313">
    <property type="entry name" value="ADENINE-SPECIFIC METHYLTRANSFERASE"/>
    <property type="match status" value="1"/>
</dbReference>
<feature type="domain" description="Helicase ATP-binding" evidence="3">
    <location>
        <begin position="785"/>
        <end position="1028"/>
    </location>
</feature>
<dbReference type="Gene3D" id="3.40.50.150">
    <property type="entry name" value="Vaccinia Virus protein VP39"/>
    <property type="match status" value="1"/>
</dbReference>
<keyword evidence="5" id="KW-0347">Helicase</keyword>
<dbReference type="SMART" id="SM00487">
    <property type="entry name" value="DEXDc"/>
    <property type="match status" value="1"/>
</dbReference>
<dbReference type="InterPro" id="IPR000330">
    <property type="entry name" value="SNF2_N"/>
</dbReference>
<feature type="region of interest" description="Disordered" evidence="2">
    <location>
        <begin position="1595"/>
        <end position="1657"/>
    </location>
</feature>
<sequence length="1657" mass="181392">MPSGARARFQANIDAIGLVRSLKDQQRPATVEEQQVLARWSSWGAIPEVFDPRKDQWEAEKTQLQGLLSEEEFQAAERTTLNAHYTDPRIAAEIWQATRSLGFTGGQVLEPGSGSGTFLGLAPPQAQMTGVELDPVTAAISQGLYPHAQIHAASFADFRVPESSFDMTIGNVPFGKISLYDPVHNPNKHSIHNHVLLKSLHLTRPGGLVAALSSHYTLDAQNPGARREMNLLADLVGAVRLPTGAHRRTAGTEAITDLLIFRRRAEGEPPADDLWETVTPITLDGTRVKINRYFDEHPDHVLGNLETGHGMYGAETLTVTGEIDDLPDRLHTVLEGLAFTARRAGQVMTERTDPTPQRVVATTGSAPQQWDGSIVNTEAGQFGTVVGASVEPLKVPKNATREMQALLKLRDTAAGLLELEAATADDTEEITETREDLRRQYQKYLGTYGPLNRYSLRRTGRQNETGKDTYARIVPTPIRLLRGDPFGALVLALEVFDDAEQTASPAAMLSQRVVAPRAEVQGVETPTDAVAVSLDRTGGIDLPIIADLLGTDEAEARSSLADLAYTDPATGDLVHAPQYLSGNVREKLAAAKDRAEQDPSFQVNVEALTRVQPEDLGIEEISARLGAVWISPEIHQQFLQETLRTPDVRVENPTSGMWEVRGGRAGLLSTSEWGTERRPAPDIAQAVMEQRTLLVYDKIDGPDGRPQQILNPTETTAAQEKATALQERFAEWVWEDPARSKSLVDTYNHTFNNLVLRDYTSAGDFLTLPGLSATFTPRPHQRAAVARMVSEPAAGLFHEVGAGKTAESIMGVMEMRRMGLISKPLVVVPNHMLEQFSREWLQIYPQARILAASSKDVTADQRRQFVARAAANDWDALVMTQSAFSKVPLQEETQQAYIQAQVDELRKVVSTAETDDFMTVKRLQRKLANLENKLKDRLDTGRDAGVCFEDTGIDYLVVDEMHMYKNLSTDSNIRDAAIEGSSRASDLDMKLDYLRSQDRERVVTGMTATPISNSVTEAYVMQKYLRPDLLRDAGLESFDAWAATFGQTLTQMEMSPTGSGFRMKTRFARFTNVPEMLRMWSVFADVQTAEDLNLPVPQIVARSDGARVAETTVVQPTVELEDFVDQLGERAERVAAKAVDPSEDNMLTITTDGRKAALDVRLVGEDGPSGPSKVDVAADAIHRVWEQNKDNEYLDSITGEPSPVRGGLQLVFSDIGTPNPTRWNAYDELASQLILRGIPGESIRFMHEAKTDADKARLFAAARAGHISVLIGSTEKMGVGTNVQARAVALYHLDCPWRPSDIAQREGRILRQGNQNSEVGIVRLVTERSFDSYMWQGVERKARFISQLMRGSLDTREVEEIDSAALSAAEAKAISSGNPLLLEQSTLQNEVTRLRRLERAHSRNESMLTHTRESTTRDIDRYTEDIAGLEAALPRITDTSGENFTITIDGRSVDSRADAGQAVATWAQRAGIQYAPTHRSREYGTLGSISGFDITVETHPQMGGRPAVTLGLHGLPRSSFTVESSAVLEGGVGLIQRLENRLAGTETTLEKARTELAGAEQTLADATARIGKPFKHTEALATAERDLAEVEAAIGGQDETTPEGEQDSARPGQDLDVAAVRGHEPAMGVSPSAERTPPQPAQQYSPASGAGRPAPGL</sequence>
<dbReference type="Pfam" id="PF00271">
    <property type="entry name" value="Helicase_C"/>
    <property type="match status" value="1"/>
</dbReference>
<accession>A0A7K1ULT3</accession>
<proteinExistence type="predicted"/>
<evidence type="ECO:0000256" key="1">
    <source>
        <dbReference type="SAM" id="Coils"/>
    </source>
</evidence>
<dbReference type="CDD" id="cd02440">
    <property type="entry name" value="AdoMet_MTases"/>
    <property type="match status" value="1"/>
</dbReference>
<evidence type="ECO:0000313" key="5">
    <source>
        <dbReference type="EMBL" id="MVT27429.1"/>
    </source>
</evidence>
<keyword evidence="5" id="KW-0067">ATP-binding</keyword>
<dbReference type="Gene3D" id="3.40.50.300">
    <property type="entry name" value="P-loop containing nucleotide triphosphate hydrolases"/>
    <property type="match status" value="2"/>
</dbReference>
<comment type="caution">
    <text evidence="5">The sequence shown here is derived from an EMBL/GenBank/DDBJ whole genome shotgun (WGS) entry which is preliminary data.</text>
</comment>
<keyword evidence="6" id="KW-1185">Reference proteome</keyword>
<dbReference type="EMBL" id="WRPM01000098">
    <property type="protein sequence ID" value="MVT27429.1"/>
    <property type="molecule type" value="Genomic_DNA"/>
</dbReference>
<dbReference type="PROSITE" id="PS51192">
    <property type="entry name" value="HELICASE_ATP_BIND_1"/>
    <property type="match status" value="1"/>
</dbReference>
<dbReference type="SMART" id="SM00490">
    <property type="entry name" value="HELICc"/>
    <property type="match status" value="1"/>
</dbReference>
<keyword evidence="1" id="KW-0175">Coiled coil</keyword>
<keyword evidence="5" id="KW-0547">Nucleotide-binding</keyword>
<dbReference type="SUPFAM" id="SSF53335">
    <property type="entry name" value="S-adenosyl-L-methionine-dependent methyltransferases"/>
    <property type="match status" value="1"/>
</dbReference>
<dbReference type="InterPro" id="IPR029063">
    <property type="entry name" value="SAM-dependent_MTases_sf"/>
</dbReference>
<feature type="domain" description="Helicase C-terminal" evidence="4">
    <location>
        <begin position="1189"/>
        <end position="1364"/>
    </location>
</feature>
<dbReference type="RefSeq" id="WP_188503676.1">
    <property type="nucleotide sequence ID" value="NZ_BMFX01000013.1"/>
</dbReference>
<evidence type="ECO:0000259" key="3">
    <source>
        <dbReference type="PROSITE" id="PS51192"/>
    </source>
</evidence>
<feature type="coiled-coil region" evidence="1">
    <location>
        <begin position="1535"/>
        <end position="1569"/>
    </location>
</feature>
<dbReference type="SUPFAM" id="SSF52540">
    <property type="entry name" value="P-loop containing nucleoside triphosphate hydrolases"/>
    <property type="match status" value="2"/>
</dbReference>
<evidence type="ECO:0000313" key="6">
    <source>
        <dbReference type="Proteomes" id="UP000460157"/>
    </source>
</evidence>
<dbReference type="InterPro" id="IPR027417">
    <property type="entry name" value="P-loop_NTPase"/>
</dbReference>
<dbReference type="PANTHER" id="PTHR41313:SF1">
    <property type="entry name" value="DNA METHYLASE ADENINE-SPECIFIC DOMAIN-CONTAINING PROTEIN"/>
    <property type="match status" value="1"/>
</dbReference>
<name>A0A7K1ULT3_9MICC</name>
<dbReference type="Pfam" id="PF00176">
    <property type="entry name" value="SNF2-rel_dom"/>
    <property type="match status" value="1"/>
</dbReference>
<dbReference type="GO" id="GO:0005524">
    <property type="term" value="F:ATP binding"/>
    <property type="evidence" value="ECO:0007669"/>
    <property type="project" value="InterPro"/>
</dbReference>
<gene>
    <name evidence="5" type="ORF">GNZ21_13900</name>
</gene>
<dbReference type="InterPro" id="IPR014001">
    <property type="entry name" value="Helicase_ATP-bd"/>
</dbReference>
<dbReference type="PROSITE" id="PS51194">
    <property type="entry name" value="HELICASE_CTER"/>
    <property type="match status" value="1"/>
</dbReference>
<keyword evidence="5" id="KW-0378">Hydrolase</keyword>
<evidence type="ECO:0000256" key="2">
    <source>
        <dbReference type="SAM" id="MobiDB-lite"/>
    </source>
</evidence>
<organism evidence="5 6">
    <name type="scientific">Nesterenkonia alkaliphila</name>
    <dbReference type="NCBI Taxonomy" id="1463631"/>
    <lineage>
        <taxon>Bacteria</taxon>
        <taxon>Bacillati</taxon>
        <taxon>Actinomycetota</taxon>
        <taxon>Actinomycetes</taxon>
        <taxon>Micrococcales</taxon>
        <taxon>Micrococcaceae</taxon>
        <taxon>Nesterenkonia</taxon>
    </lineage>
</organism>
<reference evidence="5 6" key="1">
    <citation type="submission" date="2019-12" db="EMBL/GenBank/DDBJ databases">
        <title>Nesterenkonia muleiensis sp. nov., a novel actinobacterium isolated from sap of Populus euphratica.</title>
        <authorList>
            <person name="Wang R."/>
        </authorList>
    </citation>
    <scope>NUCLEOTIDE SEQUENCE [LARGE SCALE GENOMIC DNA]</scope>
    <source>
        <strain evidence="5 6">F10</strain>
    </source>
</reference>
<dbReference type="GO" id="GO:0004386">
    <property type="term" value="F:helicase activity"/>
    <property type="evidence" value="ECO:0007669"/>
    <property type="project" value="UniProtKB-KW"/>
</dbReference>
<dbReference type="InterPro" id="IPR052933">
    <property type="entry name" value="DNA_Protect_Modify"/>
</dbReference>
<dbReference type="InterPro" id="IPR001650">
    <property type="entry name" value="Helicase_C-like"/>
</dbReference>
<dbReference type="Proteomes" id="UP000460157">
    <property type="component" value="Unassembled WGS sequence"/>
</dbReference>
<evidence type="ECO:0000259" key="4">
    <source>
        <dbReference type="PROSITE" id="PS51194"/>
    </source>
</evidence>